<evidence type="ECO:0008006" key="5">
    <source>
        <dbReference type="Google" id="ProtNLM"/>
    </source>
</evidence>
<feature type="transmembrane region" description="Helical" evidence="2">
    <location>
        <begin position="71"/>
        <end position="89"/>
    </location>
</feature>
<dbReference type="InParanoid" id="A0A2K1QVL3"/>
<evidence type="ECO:0000313" key="3">
    <source>
        <dbReference type="EMBL" id="PNS19098.1"/>
    </source>
</evidence>
<dbReference type="PANTHER" id="PTHR43313">
    <property type="entry name" value="SHORT-CHAIN DEHYDROGENASE/REDUCTASE FAMILY 9C"/>
    <property type="match status" value="1"/>
</dbReference>
<dbReference type="OrthoDB" id="5308060at2759"/>
<proteinExistence type="predicted"/>
<dbReference type="PANTHER" id="PTHR43313:SF1">
    <property type="entry name" value="3BETA-HYDROXYSTEROID DEHYDROGENASE DHS-16"/>
    <property type="match status" value="1"/>
</dbReference>
<protein>
    <recommendedName>
        <fullName evidence="5">DUF1776-domain-containing protein</fullName>
    </recommendedName>
</protein>
<dbReference type="EMBL" id="NKHZ01000033">
    <property type="protein sequence ID" value="PNS19098.1"/>
    <property type="molecule type" value="Genomic_DNA"/>
</dbReference>
<dbReference type="SUPFAM" id="SSF51735">
    <property type="entry name" value="NAD(P)-binding Rossmann-fold domains"/>
    <property type="match status" value="1"/>
</dbReference>
<dbReference type="STRING" id="2082308.A0A2K1QVL3"/>
<name>A0A2K1QVL3_9PEZI</name>
<comment type="caution">
    <text evidence="3">The sequence shown here is derived from an EMBL/GenBank/DDBJ whole genome shotgun (WGS) entry which is preliminary data.</text>
</comment>
<keyword evidence="2" id="KW-0472">Membrane</keyword>
<dbReference type="Pfam" id="PF08643">
    <property type="entry name" value="DUF1776"/>
    <property type="match status" value="2"/>
</dbReference>
<sequence length="411" mass="45421">MTDAQYLFDLAARQYNETAEVIERHFETVADQIRDWIPKGRVVAAPPPRPRRLAPATYISCLQSWALNHKAVTAGLLAFVGTGAVYLFVQRKAYRSRRRAKRTANGARTEVVVLAGSAMSPLTTALALDLERRGYVVYVVTNSPEDIQHVRSQSRVDVLPFNIDLAYPDVAQDQVNRVHELLSRHHYQVEGEHGHRLNLAGVILIPDAQFQQSLVAETSPEVWSNALNAKVLNTIITTQHLWPLITDFHSRVLLLSPSIIPSLNPPGHGVQSTVAGALHGFCASLAAELRPRGIPLTRFKLGHLEMPGSHAKSVDAKRRVKGTPLRKLHDSVFDALQSSRPWSTYHVGKGSLTYDMIGSWLPAGIVGWMMGRTRTQARQPGPRLIDVSDSSSEGGSAQWEKVDESEQASSH</sequence>
<dbReference type="InterPro" id="IPR036291">
    <property type="entry name" value="NAD(P)-bd_dom_sf"/>
</dbReference>
<dbReference type="Proteomes" id="UP000243797">
    <property type="component" value="Unassembled WGS sequence"/>
</dbReference>
<reference evidence="3 4" key="1">
    <citation type="submission" date="2017-06" db="EMBL/GenBank/DDBJ databases">
        <title>Draft genome sequence of a variant of Elsinoe murrayae.</title>
        <authorList>
            <person name="Cheng Q."/>
        </authorList>
    </citation>
    <scope>NUCLEOTIDE SEQUENCE [LARGE SCALE GENOMIC DNA]</scope>
    <source>
        <strain evidence="3 4">CQ-2017a</strain>
    </source>
</reference>
<accession>A0A2K1QVL3</accession>
<keyword evidence="2" id="KW-0812">Transmembrane</keyword>
<keyword evidence="2" id="KW-1133">Transmembrane helix</keyword>
<feature type="region of interest" description="Disordered" evidence="1">
    <location>
        <begin position="377"/>
        <end position="411"/>
    </location>
</feature>
<evidence type="ECO:0000256" key="2">
    <source>
        <dbReference type="SAM" id="Phobius"/>
    </source>
</evidence>
<evidence type="ECO:0000256" key="1">
    <source>
        <dbReference type="SAM" id="MobiDB-lite"/>
    </source>
</evidence>
<dbReference type="InterPro" id="IPR013952">
    <property type="entry name" value="DUF1776_fun"/>
</dbReference>
<keyword evidence="4" id="KW-1185">Reference proteome</keyword>
<dbReference type="AlphaFoldDB" id="A0A2K1QVL3"/>
<evidence type="ECO:0000313" key="4">
    <source>
        <dbReference type="Proteomes" id="UP000243797"/>
    </source>
</evidence>
<dbReference type="Gene3D" id="3.40.50.720">
    <property type="entry name" value="NAD(P)-binding Rossmann-like Domain"/>
    <property type="match status" value="1"/>
</dbReference>
<organism evidence="3 4">
    <name type="scientific">Sphaceloma murrayae</name>
    <dbReference type="NCBI Taxonomy" id="2082308"/>
    <lineage>
        <taxon>Eukaryota</taxon>
        <taxon>Fungi</taxon>
        <taxon>Dikarya</taxon>
        <taxon>Ascomycota</taxon>
        <taxon>Pezizomycotina</taxon>
        <taxon>Dothideomycetes</taxon>
        <taxon>Dothideomycetidae</taxon>
        <taxon>Myriangiales</taxon>
        <taxon>Elsinoaceae</taxon>
        <taxon>Sphaceloma</taxon>
    </lineage>
</organism>
<gene>
    <name evidence="3" type="ORF">CAC42_1834</name>
</gene>